<dbReference type="PANTHER" id="PTHR30246:SF1">
    <property type="entry name" value="2-DEHYDRO-3-DEOXY-6-PHOSPHOGALACTONATE ALDOLASE-RELATED"/>
    <property type="match status" value="1"/>
</dbReference>
<dbReference type="InterPro" id="IPR000887">
    <property type="entry name" value="Aldlse_KDPG_KHG"/>
</dbReference>
<accession>A0ABT8KY12</accession>
<sequence length="216" mass="23377">MNRKEQITETIEQARIMAIIRLKKQEFICPVAEAISEGGIKVLEVTSNTPGYDSAIAKIQKNNPDTLVGAGTVTSVDIAKRAIDAGAQFLVTPNTNPEVALLAHDVQVPVIMGALTPSEVYLADSCGADIIKLFPACSFGIEYFKALKGPYQHMKFAAVGGISVDNIAHWLKAGCIAAGVGGELIHFNQQNLPDKNKIRETAKEFIKRIASLEWEN</sequence>
<comment type="pathway">
    <text evidence="1">Carbohydrate acid metabolism.</text>
</comment>
<evidence type="ECO:0000256" key="5">
    <source>
        <dbReference type="ARBA" id="ARBA00023277"/>
    </source>
</evidence>
<dbReference type="EMBL" id="JAUJEA010000025">
    <property type="protein sequence ID" value="MDN5205701.1"/>
    <property type="molecule type" value="Genomic_DNA"/>
</dbReference>
<reference evidence="6" key="1">
    <citation type="submission" date="2023-06" db="EMBL/GenBank/DDBJ databases">
        <title>Genomic of Parafulvivirga corallium.</title>
        <authorList>
            <person name="Wang G."/>
        </authorList>
    </citation>
    <scope>NUCLEOTIDE SEQUENCE</scope>
    <source>
        <strain evidence="6">BMA10</strain>
    </source>
</reference>
<organism evidence="6 7">
    <name type="scientific">Splendidivirga corallicola</name>
    <dbReference type="NCBI Taxonomy" id="3051826"/>
    <lineage>
        <taxon>Bacteria</taxon>
        <taxon>Pseudomonadati</taxon>
        <taxon>Bacteroidota</taxon>
        <taxon>Cytophagia</taxon>
        <taxon>Cytophagales</taxon>
        <taxon>Splendidivirgaceae</taxon>
        <taxon>Splendidivirga</taxon>
    </lineage>
</organism>
<dbReference type="InterPro" id="IPR031338">
    <property type="entry name" value="KDPG/KHG_AS_2"/>
</dbReference>
<dbReference type="Pfam" id="PF01081">
    <property type="entry name" value="Aldolase"/>
    <property type="match status" value="1"/>
</dbReference>
<comment type="subunit">
    <text evidence="3">Homotrimer.</text>
</comment>
<dbReference type="PANTHER" id="PTHR30246">
    <property type="entry name" value="2-KETO-3-DEOXY-6-PHOSPHOGLUCONATE ALDOLASE"/>
    <property type="match status" value="1"/>
</dbReference>
<evidence type="ECO:0000256" key="3">
    <source>
        <dbReference type="ARBA" id="ARBA00011233"/>
    </source>
</evidence>
<evidence type="ECO:0000313" key="7">
    <source>
        <dbReference type="Proteomes" id="UP001172082"/>
    </source>
</evidence>
<keyword evidence="7" id="KW-1185">Reference proteome</keyword>
<dbReference type="InterPro" id="IPR013785">
    <property type="entry name" value="Aldolase_TIM"/>
</dbReference>
<proteinExistence type="inferred from homology"/>
<dbReference type="PROSITE" id="PS00160">
    <property type="entry name" value="ALDOLASE_KDPG_KHG_2"/>
    <property type="match status" value="1"/>
</dbReference>
<dbReference type="NCBIfam" id="TIGR01182">
    <property type="entry name" value="eda"/>
    <property type="match status" value="1"/>
</dbReference>
<evidence type="ECO:0000256" key="1">
    <source>
        <dbReference type="ARBA" id="ARBA00004761"/>
    </source>
</evidence>
<dbReference type="Proteomes" id="UP001172082">
    <property type="component" value="Unassembled WGS sequence"/>
</dbReference>
<evidence type="ECO:0000256" key="4">
    <source>
        <dbReference type="ARBA" id="ARBA00023239"/>
    </source>
</evidence>
<protein>
    <submittedName>
        <fullName evidence="6">Bifunctional 4-hydroxy-2-oxoglutarate aldolase/2-dehydro-3-deoxy-phosphogluconate aldolase</fullName>
    </submittedName>
</protein>
<comment type="similarity">
    <text evidence="2">Belongs to the KHG/KDPG aldolase family.</text>
</comment>
<evidence type="ECO:0000313" key="6">
    <source>
        <dbReference type="EMBL" id="MDN5205701.1"/>
    </source>
</evidence>
<comment type="caution">
    <text evidence="6">The sequence shown here is derived from an EMBL/GenBank/DDBJ whole genome shotgun (WGS) entry which is preliminary data.</text>
</comment>
<dbReference type="Gene3D" id="3.20.20.70">
    <property type="entry name" value="Aldolase class I"/>
    <property type="match status" value="1"/>
</dbReference>
<dbReference type="SUPFAM" id="SSF51569">
    <property type="entry name" value="Aldolase"/>
    <property type="match status" value="1"/>
</dbReference>
<keyword evidence="4" id="KW-0456">Lyase</keyword>
<evidence type="ECO:0000256" key="2">
    <source>
        <dbReference type="ARBA" id="ARBA00006906"/>
    </source>
</evidence>
<keyword evidence="5" id="KW-0119">Carbohydrate metabolism</keyword>
<name>A0ABT8KY12_9BACT</name>
<gene>
    <name evidence="6" type="ORF">QQ008_30230</name>
</gene>
<dbReference type="CDD" id="cd00452">
    <property type="entry name" value="KDPG_aldolase"/>
    <property type="match status" value="1"/>
</dbReference>
<dbReference type="RefSeq" id="WP_346755719.1">
    <property type="nucleotide sequence ID" value="NZ_JAUJEA010000025.1"/>
</dbReference>